<feature type="non-terminal residue" evidence="1">
    <location>
        <position position="51"/>
    </location>
</feature>
<gene>
    <name evidence="1" type="ORF">LCGC14_2612330</name>
</gene>
<dbReference type="AlphaFoldDB" id="A0A0F9CGL6"/>
<proteinExistence type="predicted"/>
<comment type="caution">
    <text evidence="1">The sequence shown here is derived from an EMBL/GenBank/DDBJ whole genome shotgun (WGS) entry which is preliminary data.</text>
</comment>
<accession>A0A0F9CGL6</accession>
<reference evidence="1" key="1">
    <citation type="journal article" date="2015" name="Nature">
        <title>Complex archaea that bridge the gap between prokaryotes and eukaryotes.</title>
        <authorList>
            <person name="Spang A."/>
            <person name="Saw J.H."/>
            <person name="Jorgensen S.L."/>
            <person name="Zaremba-Niedzwiedzka K."/>
            <person name="Martijn J."/>
            <person name="Lind A.E."/>
            <person name="van Eijk R."/>
            <person name="Schleper C."/>
            <person name="Guy L."/>
            <person name="Ettema T.J."/>
        </authorList>
    </citation>
    <scope>NUCLEOTIDE SEQUENCE</scope>
</reference>
<name>A0A0F9CGL6_9ZZZZ</name>
<organism evidence="1">
    <name type="scientific">marine sediment metagenome</name>
    <dbReference type="NCBI Taxonomy" id="412755"/>
    <lineage>
        <taxon>unclassified sequences</taxon>
        <taxon>metagenomes</taxon>
        <taxon>ecological metagenomes</taxon>
    </lineage>
</organism>
<dbReference type="EMBL" id="LAZR01044377">
    <property type="protein sequence ID" value="KKL04806.1"/>
    <property type="molecule type" value="Genomic_DNA"/>
</dbReference>
<evidence type="ECO:0000313" key="1">
    <source>
        <dbReference type="EMBL" id="KKL04806.1"/>
    </source>
</evidence>
<sequence length="51" mass="5880">MEKTKTHWKKVFNKDYLGSHDLDDGKDLVVEIDRVEVRTVKDSTGKDGKCN</sequence>
<protein>
    <submittedName>
        <fullName evidence="1">Uncharacterized protein</fullName>
    </submittedName>
</protein>